<sequence length="201" mass="22847">MNLKFVPYFFTAAEQAALPSFNHDQEVLDFLIDSGYLTVTDWKAEDEPYQIGHFIRKRGGELNAGATFDIESIYQLLQEQVGSMAPGDSIPFLLEQFQALVEEAGLSIVSLNRGNDSYYIGLVPTRDLKQLKKQSDDFWNWKAFGDLSGEVLYTVYCSCGSMNVWQVKRGDIITEDTCQDCGREIFDKEGKSTFEVIRDYI</sequence>
<feature type="domain" description="DUF6630" evidence="1">
    <location>
        <begin position="24"/>
        <end position="135"/>
    </location>
</feature>
<dbReference type="Proteomes" id="UP000199310">
    <property type="component" value="Unassembled WGS sequence"/>
</dbReference>
<keyword evidence="3" id="KW-1185">Reference proteome</keyword>
<organism evidence="2 3">
    <name type="scientific">Chitinophaga arvensicola</name>
    <dbReference type="NCBI Taxonomy" id="29529"/>
    <lineage>
        <taxon>Bacteria</taxon>
        <taxon>Pseudomonadati</taxon>
        <taxon>Bacteroidota</taxon>
        <taxon>Chitinophagia</taxon>
        <taxon>Chitinophagales</taxon>
        <taxon>Chitinophagaceae</taxon>
        <taxon>Chitinophaga</taxon>
    </lineage>
</organism>
<protein>
    <recommendedName>
        <fullName evidence="1">DUF6630 domain-containing protein</fullName>
    </recommendedName>
</protein>
<gene>
    <name evidence="2" type="ORF">SAMN04488122_3494</name>
</gene>
<proteinExistence type="predicted"/>
<dbReference type="EMBL" id="FOJG01000001">
    <property type="protein sequence ID" value="SEW45656.1"/>
    <property type="molecule type" value="Genomic_DNA"/>
</dbReference>
<accession>A0A1I0RWB5</accession>
<dbReference type="InterPro" id="IPR046582">
    <property type="entry name" value="DUF6630"/>
</dbReference>
<evidence type="ECO:0000259" key="1">
    <source>
        <dbReference type="Pfam" id="PF20335"/>
    </source>
</evidence>
<dbReference type="RefSeq" id="WP_089896722.1">
    <property type="nucleotide sequence ID" value="NZ_FOJG01000001.1"/>
</dbReference>
<name>A0A1I0RWB5_9BACT</name>
<dbReference type="OrthoDB" id="9795306at2"/>
<dbReference type="STRING" id="29529.SAMN04488122_3494"/>
<dbReference type="Pfam" id="PF20335">
    <property type="entry name" value="DUF6630"/>
    <property type="match status" value="1"/>
</dbReference>
<dbReference type="AlphaFoldDB" id="A0A1I0RWB5"/>
<evidence type="ECO:0000313" key="2">
    <source>
        <dbReference type="EMBL" id="SEW45656.1"/>
    </source>
</evidence>
<evidence type="ECO:0000313" key="3">
    <source>
        <dbReference type="Proteomes" id="UP000199310"/>
    </source>
</evidence>
<reference evidence="3" key="1">
    <citation type="submission" date="2016-10" db="EMBL/GenBank/DDBJ databases">
        <authorList>
            <person name="Varghese N."/>
            <person name="Submissions S."/>
        </authorList>
    </citation>
    <scope>NUCLEOTIDE SEQUENCE [LARGE SCALE GENOMIC DNA]</scope>
    <source>
        <strain evidence="3">DSM 3695</strain>
    </source>
</reference>